<protein>
    <recommendedName>
        <fullName evidence="4">Knottin scorpion toxin-like domain-containing protein</fullName>
    </recommendedName>
</protein>
<feature type="signal peptide" evidence="1">
    <location>
        <begin position="1"/>
        <end position="25"/>
    </location>
</feature>
<dbReference type="EMBL" id="CM000765">
    <property type="protein sequence ID" value="KXG25826.1"/>
    <property type="molecule type" value="Genomic_DNA"/>
</dbReference>
<keyword evidence="3" id="KW-1185">Reference proteome</keyword>
<feature type="chain" id="PRO_5008588990" description="Knottin scorpion toxin-like domain-containing protein" evidence="1">
    <location>
        <begin position="26"/>
        <end position="81"/>
    </location>
</feature>
<dbReference type="OMA" id="ECWLESQ"/>
<keyword evidence="1" id="KW-0732">Signal</keyword>
<evidence type="ECO:0000313" key="3">
    <source>
        <dbReference type="Proteomes" id="UP000000768"/>
    </source>
</evidence>
<evidence type="ECO:0000256" key="1">
    <source>
        <dbReference type="SAM" id="SignalP"/>
    </source>
</evidence>
<sequence length="81" mass="9077">MTTKHVTTLCCLLLVLVLHSDQTSAAESCSYSVRSVPFCKSWMCKTECWLESQLITSNTIKEHNCIKGGLNGLCRCLFCEK</sequence>
<evidence type="ECO:0000313" key="2">
    <source>
        <dbReference type="EMBL" id="KXG25826.1"/>
    </source>
</evidence>
<reference evidence="2 3" key="1">
    <citation type="journal article" date="2009" name="Nature">
        <title>The Sorghum bicolor genome and the diversification of grasses.</title>
        <authorList>
            <person name="Paterson A.H."/>
            <person name="Bowers J.E."/>
            <person name="Bruggmann R."/>
            <person name="Dubchak I."/>
            <person name="Grimwood J."/>
            <person name="Gundlach H."/>
            <person name="Haberer G."/>
            <person name="Hellsten U."/>
            <person name="Mitros T."/>
            <person name="Poliakov A."/>
            <person name="Schmutz J."/>
            <person name="Spannagl M."/>
            <person name="Tang H."/>
            <person name="Wang X."/>
            <person name="Wicker T."/>
            <person name="Bharti A.K."/>
            <person name="Chapman J."/>
            <person name="Feltus F.A."/>
            <person name="Gowik U."/>
            <person name="Grigoriev I.V."/>
            <person name="Lyons E."/>
            <person name="Maher C.A."/>
            <person name="Martis M."/>
            <person name="Narechania A."/>
            <person name="Otillar R.P."/>
            <person name="Penning B.W."/>
            <person name="Salamov A.A."/>
            <person name="Wang Y."/>
            <person name="Zhang L."/>
            <person name="Carpita N.C."/>
            <person name="Freeling M."/>
            <person name="Gingle A.R."/>
            <person name="Hash C.T."/>
            <person name="Keller B."/>
            <person name="Klein P."/>
            <person name="Kresovich S."/>
            <person name="McCann M.C."/>
            <person name="Ming R."/>
            <person name="Peterson D.G."/>
            <person name="Mehboob-ur-Rahman"/>
            <person name="Ware D."/>
            <person name="Westhoff P."/>
            <person name="Mayer K.F."/>
            <person name="Messing J."/>
            <person name="Rokhsar D.S."/>
        </authorList>
    </citation>
    <scope>NUCLEOTIDE SEQUENCE [LARGE SCALE GENOMIC DNA]</scope>
    <source>
        <strain evidence="3">cv. BTx623</strain>
    </source>
</reference>
<gene>
    <name evidence="2" type="ORF">SORBI_3006G017900</name>
</gene>
<dbReference type="AlphaFoldDB" id="A0A1B6PJJ8"/>
<proteinExistence type="predicted"/>
<dbReference type="Proteomes" id="UP000000768">
    <property type="component" value="Chromosome 6"/>
</dbReference>
<name>A0A1B6PJJ8_SORBI</name>
<accession>A0A1B6PJJ8</accession>
<dbReference type="InParanoid" id="A0A1B6PJJ8"/>
<reference evidence="3" key="2">
    <citation type="journal article" date="2018" name="Plant J.">
        <title>The Sorghum bicolor reference genome: improved assembly, gene annotations, a transcriptome atlas, and signatures of genome organization.</title>
        <authorList>
            <person name="McCormick R.F."/>
            <person name="Truong S.K."/>
            <person name="Sreedasyam A."/>
            <person name="Jenkins J."/>
            <person name="Shu S."/>
            <person name="Sims D."/>
            <person name="Kennedy M."/>
            <person name="Amirebrahimi M."/>
            <person name="Weers B.D."/>
            <person name="McKinley B."/>
            <person name="Mattison A."/>
            <person name="Morishige D.T."/>
            <person name="Grimwood J."/>
            <person name="Schmutz J."/>
            <person name="Mullet J.E."/>
        </authorList>
    </citation>
    <scope>NUCLEOTIDE SEQUENCE [LARGE SCALE GENOMIC DNA]</scope>
    <source>
        <strain evidence="3">cv. BTx623</strain>
    </source>
</reference>
<organism evidence="2 3">
    <name type="scientific">Sorghum bicolor</name>
    <name type="common">Sorghum</name>
    <name type="synonym">Sorghum vulgare</name>
    <dbReference type="NCBI Taxonomy" id="4558"/>
    <lineage>
        <taxon>Eukaryota</taxon>
        <taxon>Viridiplantae</taxon>
        <taxon>Streptophyta</taxon>
        <taxon>Embryophyta</taxon>
        <taxon>Tracheophyta</taxon>
        <taxon>Spermatophyta</taxon>
        <taxon>Magnoliopsida</taxon>
        <taxon>Liliopsida</taxon>
        <taxon>Poales</taxon>
        <taxon>Poaceae</taxon>
        <taxon>PACMAD clade</taxon>
        <taxon>Panicoideae</taxon>
        <taxon>Andropogonodae</taxon>
        <taxon>Andropogoneae</taxon>
        <taxon>Sorghinae</taxon>
        <taxon>Sorghum</taxon>
    </lineage>
</organism>
<evidence type="ECO:0008006" key="4">
    <source>
        <dbReference type="Google" id="ProtNLM"/>
    </source>
</evidence>
<dbReference type="Gramene" id="KXG25826">
    <property type="protein sequence ID" value="KXG25826"/>
    <property type="gene ID" value="SORBI_3006G017900"/>
</dbReference>